<dbReference type="Proteomes" id="UP000010164">
    <property type="component" value="Unassembled WGS sequence"/>
</dbReference>
<dbReference type="AlphaFoldDB" id="L0WGI9"/>
<dbReference type="InterPro" id="IPR036249">
    <property type="entry name" value="Thioredoxin-like_sf"/>
</dbReference>
<dbReference type="EMBL" id="AMRJ01000004">
    <property type="protein sequence ID" value="EKF75272.1"/>
    <property type="molecule type" value="Genomic_DNA"/>
</dbReference>
<dbReference type="eggNOG" id="COG0695">
    <property type="taxonomic scope" value="Bacteria"/>
</dbReference>
<keyword evidence="2" id="KW-1185">Reference proteome</keyword>
<evidence type="ECO:0008006" key="3">
    <source>
        <dbReference type="Google" id="ProtNLM"/>
    </source>
</evidence>
<accession>L0WGI9</accession>
<name>L0WGI9_9GAMM</name>
<organism evidence="1 2">
    <name type="scientific">Alcanivorax hongdengensis A-11-3</name>
    <dbReference type="NCBI Taxonomy" id="1177179"/>
    <lineage>
        <taxon>Bacteria</taxon>
        <taxon>Pseudomonadati</taxon>
        <taxon>Pseudomonadota</taxon>
        <taxon>Gammaproteobacteria</taxon>
        <taxon>Oceanospirillales</taxon>
        <taxon>Alcanivoracaceae</taxon>
        <taxon>Alcanivorax</taxon>
    </lineage>
</organism>
<dbReference type="SUPFAM" id="SSF52833">
    <property type="entry name" value="Thioredoxin-like"/>
    <property type="match status" value="1"/>
</dbReference>
<evidence type="ECO:0000313" key="1">
    <source>
        <dbReference type="EMBL" id="EKF75272.1"/>
    </source>
</evidence>
<comment type="caution">
    <text evidence="1">The sequence shown here is derived from an EMBL/GenBank/DDBJ whole genome shotgun (WGS) entry which is preliminary data.</text>
</comment>
<evidence type="ECO:0000313" key="2">
    <source>
        <dbReference type="Proteomes" id="UP000010164"/>
    </source>
</evidence>
<gene>
    <name evidence="1" type="ORF">A11A3_04810</name>
</gene>
<dbReference type="InterPro" id="IPR008554">
    <property type="entry name" value="Glutaredoxin-like"/>
</dbReference>
<dbReference type="Gene3D" id="3.40.30.10">
    <property type="entry name" value="Glutaredoxin"/>
    <property type="match status" value="1"/>
</dbReference>
<proteinExistence type="predicted"/>
<dbReference type="STRING" id="1177179.A11A3_04810"/>
<reference evidence="1 2" key="1">
    <citation type="journal article" date="2012" name="J. Bacteriol.">
        <title>Genome Sequence of the Alkane-Degrading Bacterium Alcanivorax hongdengensis Type Strain A-11-3.</title>
        <authorList>
            <person name="Lai Q."/>
            <person name="Shao Z."/>
        </authorList>
    </citation>
    <scope>NUCLEOTIDE SEQUENCE [LARGE SCALE GENOMIC DNA]</scope>
    <source>
        <strain evidence="1 2">A-11-3</strain>
    </source>
</reference>
<protein>
    <recommendedName>
        <fullName evidence="3">Thiol-disulfide isomerase and thioredoxin</fullName>
    </recommendedName>
</protein>
<dbReference type="PATRIC" id="fig|1177179.3.peg.963"/>
<sequence length="75" mass="8411">MPVRLYTTVGCHLCEQARDWVSMVDPGLALTLVDVAEDDALLARYGERIPVLCMDGCELAWPFGLLEVQRFLLNT</sequence>
<dbReference type="Pfam" id="PF05768">
    <property type="entry name" value="Glrx-like"/>
    <property type="match status" value="1"/>
</dbReference>
<dbReference type="RefSeq" id="WP_008928147.1">
    <property type="nucleotide sequence ID" value="NZ_AMRJ01000004.1"/>
</dbReference>